<feature type="transmembrane region" description="Helical" evidence="3">
    <location>
        <begin position="1290"/>
        <end position="1311"/>
    </location>
</feature>
<dbReference type="InterPro" id="IPR025724">
    <property type="entry name" value="GAG-pre-integrase_dom"/>
</dbReference>
<keyword evidence="1" id="KW-0378">Hydrolase</keyword>
<evidence type="ECO:0000259" key="4">
    <source>
        <dbReference type="PROSITE" id="PS50994"/>
    </source>
</evidence>
<dbReference type="Gene3D" id="3.30.420.10">
    <property type="entry name" value="Ribonuclease H-like superfamily/Ribonuclease H"/>
    <property type="match status" value="1"/>
</dbReference>
<sequence length="1376" mass="157163">MVLRISPVAIIDLQLPFEYTITSRSTDVVVVRQPLPAAPAADSDAQVLAKWNALYDAYNAVACLMLGSMTPEVHRQFENYSPYEMLHELKSMFEKQAGVKRFCGIVRNYNMHNMRKTIGELHAMLIEYENGLSKKAEIPQVMMIKGGKIQKAKKKSLKAKGKGKAKDGTYHHYKEGSLEEELSCYLAELLKKKKQVGSASSLGIFTIELFAFLNKSWVYDTGCGTHICITKQGFREARKVKQGALYLYVSNGVRAQVEAIGSFALIFPNGLVICLDNCHYTPFITRCVVSVYRLVENGVVQCFTDYGISVSKNNVFYFNAIPSNGIYEIDMHDLVPNVNSIYNVSTKRAKHNMDSTYLWHCRLAHISKKRIKKLQQEGHVPRQGASYFITFTDNYSRYDYVYLLKHKHEVFETFKVFKNEVENQLTKTIKALRSDRGGEYITQEFYLKACGIVQQLTSPYTPQHNGVSERRNRTLLDMVRSMMNLTTPPLSFWDYALESATRILNMVPTKKVDKTPYEFWYGKVPNLSYLKKSVGGQDEDTSPSEITSEIPMEVKGFEPPQEEGIPIRRSERTHRAPDRLCLNVKVEEYSLGDLNEPASYKAAILASKSNKWIDAVNAKIQSMMDNMVWVDLPPSCKTVGSKWIFKKKTDMDGFVDPNHPRKVCKLQRSIYGLKQTSRSWNKIFDEKIKRDDTKSQTGYVFISNEGAVDWKNSKQSTTAISATEAEYIADSKAAMEVVWIRKFILGLGMVPTINEPIRMFCDNSAALHFTNEPGVQRGTRHYHRRYHYVRVSIALGKIRFLTVHTDDNLADPFTKALSNTKLIQHKALKGLLLPDGGPIVSLQSSIKLKYGSSWIPPSAREISRNEKASWKLQTRASQPEFCTYSTMSFPPYHTESRGSGGSAPGSKVQGAASPGRVKGAEPLAGVKFPESVKDMTSNFDKLAKKLHFLLTTLKVVYVLSTPSPVWSEKETLETTKKRMKWENDYICRGHILNGMSDSLFDIYQNAEFAKALWESLESKYMALWESLQKHYYTQHNLMMDDAISVALIIDKLPPSWKEFKHEQNLMREGRLRWFRHVKRRPQTAPIRRVEALLVEGSRRRDRPKLIREDRLKLNMKEILLFEDMIFDRNALRDRIRISGLFCGPIMGSILPWVYDDVGCLFDLFHSLSLSITLMHTYTGRRSPRISLFTSGFILELGVGSVYISPPPYTASAGLGMLYIKVTTIKTFKKGKLNNVYVVGKLILYYMTGCSFEFESDNPLESLYMLPDDAREAKELITKILNREIVYDAHFINSFSLWILVMFRAIVYFCILKRESHSTDEKCRHPYIHFYELDEGSEVEGQGESWHGHATAVTVVAPRQQLAMKLMNLLEDINDKI</sequence>
<feature type="domain" description="Integrase catalytic" evidence="4">
    <location>
        <begin position="347"/>
        <end position="524"/>
    </location>
</feature>
<evidence type="ECO:0000256" key="2">
    <source>
        <dbReference type="SAM" id="MobiDB-lite"/>
    </source>
</evidence>
<dbReference type="InterPro" id="IPR054722">
    <property type="entry name" value="PolX-like_BBD"/>
</dbReference>
<dbReference type="PROSITE" id="PS50994">
    <property type="entry name" value="INTEGRASE"/>
    <property type="match status" value="1"/>
</dbReference>
<gene>
    <name evidence="5" type="ORF">Tci_010485</name>
</gene>
<evidence type="ECO:0000313" key="5">
    <source>
        <dbReference type="EMBL" id="GEU38507.1"/>
    </source>
</evidence>
<dbReference type="Pfam" id="PF22936">
    <property type="entry name" value="Pol_BBD"/>
    <property type="match status" value="1"/>
</dbReference>
<keyword evidence="3" id="KW-0812">Transmembrane</keyword>
<dbReference type="EMBL" id="BKCJ010001059">
    <property type="protein sequence ID" value="GEU38507.1"/>
    <property type="molecule type" value="Genomic_DNA"/>
</dbReference>
<protein>
    <recommendedName>
        <fullName evidence="4">Integrase catalytic domain-containing protein</fullName>
    </recommendedName>
</protein>
<dbReference type="PANTHER" id="PTHR42648">
    <property type="entry name" value="TRANSPOSASE, PUTATIVE-RELATED"/>
    <property type="match status" value="1"/>
</dbReference>
<comment type="caution">
    <text evidence="5">The sequence shown here is derived from an EMBL/GenBank/DDBJ whole genome shotgun (WGS) entry which is preliminary data.</text>
</comment>
<dbReference type="CDD" id="cd09272">
    <property type="entry name" value="RNase_HI_RT_Ty1"/>
    <property type="match status" value="1"/>
</dbReference>
<keyword evidence="1" id="KW-0645">Protease</keyword>
<feature type="region of interest" description="Disordered" evidence="2">
    <location>
        <begin position="893"/>
        <end position="919"/>
    </location>
</feature>
<dbReference type="PANTHER" id="PTHR42648:SF27">
    <property type="entry name" value="RNA-DIRECTED DNA POLYMERASE"/>
    <property type="match status" value="1"/>
</dbReference>
<proteinExistence type="predicted"/>
<dbReference type="GO" id="GO:0008233">
    <property type="term" value="F:peptidase activity"/>
    <property type="evidence" value="ECO:0007669"/>
    <property type="project" value="UniProtKB-KW"/>
</dbReference>
<dbReference type="SUPFAM" id="SSF53098">
    <property type="entry name" value="Ribonuclease H-like"/>
    <property type="match status" value="1"/>
</dbReference>
<dbReference type="InterPro" id="IPR036397">
    <property type="entry name" value="RNaseH_sf"/>
</dbReference>
<dbReference type="InterPro" id="IPR001584">
    <property type="entry name" value="Integrase_cat-core"/>
</dbReference>
<dbReference type="GO" id="GO:0015074">
    <property type="term" value="P:DNA integration"/>
    <property type="evidence" value="ECO:0007669"/>
    <property type="project" value="InterPro"/>
</dbReference>
<dbReference type="GO" id="GO:0006508">
    <property type="term" value="P:proteolysis"/>
    <property type="evidence" value="ECO:0007669"/>
    <property type="project" value="UniProtKB-KW"/>
</dbReference>
<dbReference type="Pfam" id="PF13976">
    <property type="entry name" value="gag_pre-integrs"/>
    <property type="match status" value="1"/>
</dbReference>
<evidence type="ECO:0000256" key="1">
    <source>
        <dbReference type="ARBA" id="ARBA00022670"/>
    </source>
</evidence>
<name>A0A6L2JPJ9_TANCI</name>
<keyword evidence="3" id="KW-0472">Membrane</keyword>
<reference evidence="5" key="1">
    <citation type="journal article" date="2019" name="Sci. Rep.">
        <title>Draft genome of Tanacetum cinerariifolium, the natural source of mosquito coil.</title>
        <authorList>
            <person name="Yamashiro T."/>
            <person name="Shiraishi A."/>
            <person name="Satake H."/>
            <person name="Nakayama K."/>
        </authorList>
    </citation>
    <scope>NUCLEOTIDE SEQUENCE</scope>
</reference>
<dbReference type="InterPro" id="IPR012337">
    <property type="entry name" value="RNaseH-like_sf"/>
</dbReference>
<keyword evidence="3" id="KW-1133">Transmembrane helix</keyword>
<evidence type="ECO:0000256" key="3">
    <source>
        <dbReference type="SAM" id="Phobius"/>
    </source>
</evidence>
<accession>A0A6L2JPJ9</accession>
<dbReference type="GO" id="GO:0003676">
    <property type="term" value="F:nucleic acid binding"/>
    <property type="evidence" value="ECO:0007669"/>
    <property type="project" value="InterPro"/>
</dbReference>
<organism evidence="5">
    <name type="scientific">Tanacetum cinerariifolium</name>
    <name type="common">Dalmatian daisy</name>
    <name type="synonym">Chrysanthemum cinerariifolium</name>
    <dbReference type="NCBI Taxonomy" id="118510"/>
    <lineage>
        <taxon>Eukaryota</taxon>
        <taxon>Viridiplantae</taxon>
        <taxon>Streptophyta</taxon>
        <taxon>Embryophyta</taxon>
        <taxon>Tracheophyta</taxon>
        <taxon>Spermatophyta</taxon>
        <taxon>Magnoliopsida</taxon>
        <taxon>eudicotyledons</taxon>
        <taxon>Gunneridae</taxon>
        <taxon>Pentapetalae</taxon>
        <taxon>asterids</taxon>
        <taxon>campanulids</taxon>
        <taxon>Asterales</taxon>
        <taxon>Asteraceae</taxon>
        <taxon>Asteroideae</taxon>
        <taxon>Anthemideae</taxon>
        <taxon>Anthemidinae</taxon>
        <taxon>Tanacetum</taxon>
    </lineage>
</organism>
<dbReference type="InterPro" id="IPR039537">
    <property type="entry name" value="Retrotran_Ty1/copia-like"/>
</dbReference>